<feature type="transmembrane region" description="Helical" evidence="6">
    <location>
        <begin position="7"/>
        <end position="25"/>
    </location>
</feature>
<feature type="transmembrane region" description="Helical" evidence="6">
    <location>
        <begin position="259"/>
        <end position="279"/>
    </location>
</feature>
<gene>
    <name evidence="8" type="ORF">L0U89_16085</name>
</gene>
<keyword evidence="4 6" id="KW-1133">Transmembrane helix</keyword>
<sequence length="755" mass="85624">MNFQRKQAIFNLLMGLFVTVLILIFRPEPKFDYDFENFFSQDNDELKFYQDFRNTFENDNDYLLLALGNRPDIFDSLFLDKAFRIQMMLDTLTGVEETISILTVDEPVISPFGVRFRKVLDWSSNSALANSKSKIAQDQNLAGNFFSESAEFLLIQIKNKQRISKEEGDILYGKILEVLEKSGIESFHIAGKIRAQGEFVTLMQNEFGFFLGLSFLLIAFVLWLLFRVWWSVVVPLLVLAIGIIWSIAIQLWAGKALDLMSVMLPTILAIVGLAAMIHFMNKYRALVKEGLDKEAAIQKAYSQLVFPVFLTSLTTSLGFFTLYFTDVPVLKFFGLFTALGVILMMLAVIGLSPGLFYLFPRFKTKEGIAETDRWEPFLRLSFMGVIRYQRNIALFFLIATLGSMYLSNQLKINGFILDSLPQDSELSREFKFFDDEFGGSKPIEIHLQVGALKDNVFDRDVLLEIEKIEGFAMEHFGASSVVSPVSVAKFLNKAQNGGNDKAFVLPSPGQLERMRPLIQKWDENSPVKVFSPDQKQGRISGRSPDFGSYRSEKDKVKFEEFIKKEINQDLLRVRLTGTSHLIDISHQNVSVQLAKGIGIAFLVVAVFVGFLFRSWLLPILVLIPNVIPLFWVAGVMWMIGAELSLSTAIVFTVAFGIAVDDTIHFMSKLQYEYQQGKPWLYAIKRTYLETGKSIVLSSLVLISGFGILVFSQFGVTFYVGLLISSALFFALIADMVLLPVLMVFYHKVEKSRLIF</sequence>
<dbReference type="Gene3D" id="1.20.1640.10">
    <property type="entry name" value="Multidrug efflux transporter AcrB transmembrane domain"/>
    <property type="match status" value="2"/>
</dbReference>
<dbReference type="EMBL" id="JAKEVZ010000013">
    <property type="protein sequence ID" value="MCF1752580.1"/>
    <property type="molecule type" value="Genomic_DNA"/>
</dbReference>
<comment type="caution">
    <text evidence="8">The sequence shown here is derived from an EMBL/GenBank/DDBJ whole genome shotgun (WGS) entry which is preliminary data.</text>
</comment>
<dbReference type="PANTHER" id="PTHR33406:SF12">
    <property type="entry name" value="BLR2997 PROTEIN"/>
    <property type="match status" value="1"/>
</dbReference>
<dbReference type="InterPro" id="IPR050545">
    <property type="entry name" value="Mycobact_MmpL"/>
</dbReference>
<dbReference type="SUPFAM" id="SSF82866">
    <property type="entry name" value="Multidrug efflux transporter AcrB transmembrane domain"/>
    <property type="match status" value="2"/>
</dbReference>
<feature type="transmembrane region" description="Helical" evidence="6">
    <location>
        <begin position="645"/>
        <end position="663"/>
    </location>
</feature>
<evidence type="ECO:0000256" key="4">
    <source>
        <dbReference type="ARBA" id="ARBA00022989"/>
    </source>
</evidence>
<name>A0ABS9BY45_9BACT</name>
<evidence type="ECO:0000313" key="9">
    <source>
        <dbReference type="Proteomes" id="UP001201449"/>
    </source>
</evidence>
<evidence type="ECO:0000256" key="1">
    <source>
        <dbReference type="ARBA" id="ARBA00004651"/>
    </source>
</evidence>
<evidence type="ECO:0000256" key="6">
    <source>
        <dbReference type="SAM" id="Phobius"/>
    </source>
</evidence>
<feature type="transmembrane region" description="Helical" evidence="6">
    <location>
        <begin position="619"/>
        <end position="639"/>
    </location>
</feature>
<evidence type="ECO:0000313" key="8">
    <source>
        <dbReference type="EMBL" id="MCF1752580.1"/>
    </source>
</evidence>
<evidence type="ECO:0000256" key="5">
    <source>
        <dbReference type="ARBA" id="ARBA00023136"/>
    </source>
</evidence>
<feature type="transmembrane region" description="Helical" evidence="6">
    <location>
        <begin position="694"/>
        <end position="715"/>
    </location>
</feature>
<keyword evidence="2" id="KW-1003">Cell membrane</keyword>
<dbReference type="InterPro" id="IPR004869">
    <property type="entry name" value="MMPL_dom"/>
</dbReference>
<evidence type="ECO:0000256" key="2">
    <source>
        <dbReference type="ARBA" id="ARBA00022475"/>
    </source>
</evidence>
<feature type="domain" description="SSD" evidence="7">
    <location>
        <begin position="237"/>
        <end position="358"/>
    </location>
</feature>
<feature type="transmembrane region" description="Helical" evidence="6">
    <location>
        <begin position="721"/>
        <end position="745"/>
    </location>
</feature>
<accession>A0ABS9BY45</accession>
<evidence type="ECO:0000256" key="3">
    <source>
        <dbReference type="ARBA" id="ARBA00022692"/>
    </source>
</evidence>
<dbReference type="RefSeq" id="WP_234862449.1">
    <property type="nucleotide sequence ID" value="NZ_JAKEVZ010000013.1"/>
</dbReference>
<evidence type="ECO:0000259" key="7">
    <source>
        <dbReference type="PROSITE" id="PS50156"/>
    </source>
</evidence>
<reference evidence="8 9" key="1">
    <citation type="submission" date="2022-01" db="EMBL/GenBank/DDBJ databases">
        <title>Mariniradius saccharolyticus sp. nov., isolated from sediment of a river.</title>
        <authorList>
            <person name="Liu H."/>
        </authorList>
    </citation>
    <scope>NUCLEOTIDE SEQUENCE [LARGE SCALE GENOMIC DNA]</scope>
    <source>
        <strain evidence="8 9">RY-2</strain>
    </source>
</reference>
<organism evidence="8 9">
    <name type="scientific">Mariniradius sediminis</name>
    <dbReference type="NCBI Taxonomy" id="2909237"/>
    <lineage>
        <taxon>Bacteria</taxon>
        <taxon>Pseudomonadati</taxon>
        <taxon>Bacteroidota</taxon>
        <taxon>Cytophagia</taxon>
        <taxon>Cytophagales</taxon>
        <taxon>Cyclobacteriaceae</taxon>
        <taxon>Mariniradius</taxon>
    </lineage>
</organism>
<feature type="transmembrane region" description="Helical" evidence="6">
    <location>
        <begin position="388"/>
        <end position="406"/>
    </location>
</feature>
<dbReference type="PROSITE" id="PS50156">
    <property type="entry name" value="SSD"/>
    <property type="match status" value="1"/>
</dbReference>
<dbReference type="PANTHER" id="PTHR33406">
    <property type="entry name" value="MEMBRANE PROTEIN MJ1562-RELATED"/>
    <property type="match status" value="1"/>
</dbReference>
<keyword evidence="9" id="KW-1185">Reference proteome</keyword>
<feature type="transmembrane region" description="Helical" evidence="6">
    <location>
        <begin position="336"/>
        <end position="359"/>
    </location>
</feature>
<keyword evidence="3 6" id="KW-0812">Transmembrane</keyword>
<comment type="subcellular location">
    <subcellularLocation>
        <location evidence="1">Cell membrane</location>
        <topology evidence="1">Multi-pass membrane protein</topology>
    </subcellularLocation>
</comment>
<dbReference type="Pfam" id="PF03176">
    <property type="entry name" value="MMPL"/>
    <property type="match status" value="2"/>
</dbReference>
<feature type="transmembrane region" description="Helical" evidence="6">
    <location>
        <begin position="593"/>
        <end position="612"/>
    </location>
</feature>
<dbReference type="Proteomes" id="UP001201449">
    <property type="component" value="Unassembled WGS sequence"/>
</dbReference>
<feature type="transmembrane region" description="Helical" evidence="6">
    <location>
        <begin position="207"/>
        <end position="226"/>
    </location>
</feature>
<dbReference type="InterPro" id="IPR000731">
    <property type="entry name" value="SSD"/>
</dbReference>
<protein>
    <submittedName>
        <fullName evidence="8">MMPL family transporter</fullName>
    </submittedName>
</protein>
<proteinExistence type="predicted"/>
<keyword evidence="5 6" id="KW-0472">Membrane</keyword>
<feature type="transmembrane region" description="Helical" evidence="6">
    <location>
        <begin position="233"/>
        <end position="253"/>
    </location>
</feature>
<feature type="transmembrane region" description="Helical" evidence="6">
    <location>
        <begin position="300"/>
        <end position="324"/>
    </location>
</feature>